<dbReference type="AlphaFoldDB" id="A0A916RDU0"/>
<reference evidence="2" key="1">
    <citation type="journal article" date="2014" name="Int. J. Syst. Evol. Microbiol.">
        <title>Complete genome sequence of Corynebacterium casei LMG S-19264T (=DSM 44701T), isolated from a smear-ripened cheese.</title>
        <authorList>
            <consortium name="US DOE Joint Genome Institute (JGI-PGF)"/>
            <person name="Walter F."/>
            <person name="Albersmeier A."/>
            <person name="Kalinowski J."/>
            <person name="Ruckert C."/>
        </authorList>
    </citation>
    <scope>NUCLEOTIDE SEQUENCE</scope>
    <source>
        <strain evidence="2">CGMCC 1.15320</strain>
    </source>
</reference>
<evidence type="ECO:0000313" key="3">
    <source>
        <dbReference type="Proteomes" id="UP000636264"/>
    </source>
</evidence>
<protein>
    <recommendedName>
        <fullName evidence="4">DUF3618 domain-containing protein</fullName>
    </recommendedName>
</protein>
<dbReference type="RefSeq" id="WP_188719097.1">
    <property type="nucleotide sequence ID" value="NZ_BMIF01000001.1"/>
</dbReference>
<evidence type="ECO:0008006" key="4">
    <source>
        <dbReference type="Google" id="ProtNLM"/>
    </source>
</evidence>
<feature type="compositionally biased region" description="Low complexity" evidence="1">
    <location>
        <begin position="293"/>
        <end position="312"/>
    </location>
</feature>
<dbReference type="Pfam" id="PF12277">
    <property type="entry name" value="DUF3618"/>
    <property type="match status" value="1"/>
</dbReference>
<feature type="region of interest" description="Disordered" evidence="1">
    <location>
        <begin position="1"/>
        <end position="27"/>
    </location>
</feature>
<evidence type="ECO:0000256" key="1">
    <source>
        <dbReference type="SAM" id="MobiDB-lite"/>
    </source>
</evidence>
<evidence type="ECO:0000313" key="2">
    <source>
        <dbReference type="EMBL" id="GGA52588.1"/>
    </source>
</evidence>
<reference evidence="2" key="2">
    <citation type="submission" date="2020-09" db="EMBL/GenBank/DDBJ databases">
        <authorList>
            <person name="Sun Q."/>
            <person name="Zhou Y."/>
        </authorList>
    </citation>
    <scope>NUCLEOTIDE SEQUENCE</scope>
    <source>
        <strain evidence="2">CGMCC 1.15320</strain>
    </source>
</reference>
<comment type="caution">
    <text evidence="2">The sequence shown here is derived from an EMBL/GenBank/DDBJ whole genome shotgun (WGS) entry which is preliminary data.</text>
</comment>
<gene>
    <name evidence="2" type="ORF">GCM10011385_02390</name>
</gene>
<accession>A0A916RDU0</accession>
<feature type="region of interest" description="Disordered" evidence="1">
    <location>
        <begin position="127"/>
        <end position="148"/>
    </location>
</feature>
<proteinExistence type="predicted"/>
<feature type="compositionally biased region" description="Basic and acidic residues" evidence="1">
    <location>
        <begin position="282"/>
        <end position="291"/>
    </location>
</feature>
<name>A0A916RDU0_9HYPH</name>
<sequence length="354" mass="37547">MSEKSSAELEREAEAVRAQMSETADTLQRKLSPGQLVDEVTTYFKNSDGRVALDNLSAQVRDNPLPLVLVGAGLAWLFMGGGPSAASLRASRRGSFDRTDFGRYQGDYPEGHWEDDVVDRPIPADSMRRMGEGTVGGESDSGPSVTERMSSAYDSAKSTVSSAAEAITDSASQAAGSVSDSTSRAWRGMRRSPRYVGDSLSDVQSRGQRMISDTLDKEPLILGAIGLAVGAAIGAMMPRTRVEEEYLSPYAEKAGQSVREMAQQGMDEVRNVASKVYDEATEKLDSAKEEDTSTSSATSSSPTRSPSSLAATQPVSGVGTGASRDLASENNATVKGPTETDASEAFTETRSKPL</sequence>
<dbReference type="Proteomes" id="UP000636264">
    <property type="component" value="Unassembled WGS sequence"/>
</dbReference>
<feature type="compositionally biased region" description="Basic and acidic residues" evidence="1">
    <location>
        <begin position="1"/>
        <end position="15"/>
    </location>
</feature>
<feature type="region of interest" description="Disordered" evidence="1">
    <location>
        <begin position="282"/>
        <end position="354"/>
    </location>
</feature>
<organism evidence="2 3">
    <name type="scientific">Nitratireductor aestuarii</name>
    <dbReference type="NCBI Taxonomy" id="1735103"/>
    <lineage>
        <taxon>Bacteria</taxon>
        <taxon>Pseudomonadati</taxon>
        <taxon>Pseudomonadota</taxon>
        <taxon>Alphaproteobacteria</taxon>
        <taxon>Hyphomicrobiales</taxon>
        <taxon>Phyllobacteriaceae</taxon>
        <taxon>Nitratireductor</taxon>
    </lineage>
</organism>
<dbReference type="InterPro" id="IPR022062">
    <property type="entry name" value="DUF3618"/>
</dbReference>
<dbReference type="EMBL" id="BMIF01000001">
    <property type="protein sequence ID" value="GGA52588.1"/>
    <property type="molecule type" value="Genomic_DNA"/>
</dbReference>
<keyword evidence="3" id="KW-1185">Reference proteome</keyword>